<feature type="compositionally biased region" description="Low complexity" evidence="1">
    <location>
        <begin position="201"/>
        <end position="218"/>
    </location>
</feature>
<keyword evidence="3" id="KW-1185">Reference proteome</keyword>
<organism evidence="2 3">
    <name type="scientific">Prorocentrum cordatum</name>
    <dbReference type="NCBI Taxonomy" id="2364126"/>
    <lineage>
        <taxon>Eukaryota</taxon>
        <taxon>Sar</taxon>
        <taxon>Alveolata</taxon>
        <taxon>Dinophyceae</taxon>
        <taxon>Prorocentrales</taxon>
        <taxon>Prorocentraceae</taxon>
        <taxon>Prorocentrum</taxon>
    </lineage>
</organism>
<feature type="compositionally biased region" description="Acidic residues" evidence="1">
    <location>
        <begin position="174"/>
        <end position="193"/>
    </location>
</feature>
<protein>
    <submittedName>
        <fullName evidence="2">Uncharacterized protein</fullName>
    </submittedName>
</protein>
<name>A0ABN9R8Y2_9DINO</name>
<feature type="region of interest" description="Disordered" evidence="1">
    <location>
        <begin position="269"/>
        <end position="291"/>
    </location>
</feature>
<dbReference type="Proteomes" id="UP001189429">
    <property type="component" value="Unassembled WGS sequence"/>
</dbReference>
<comment type="caution">
    <text evidence="2">The sequence shown here is derived from an EMBL/GenBank/DDBJ whole genome shotgun (WGS) entry which is preliminary data.</text>
</comment>
<reference evidence="2" key="1">
    <citation type="submission" date="2023-10" db="EMBL/GenBank/DDBJ databases">
        <authorList>
            <person name="Chen Y."/>
            <person name="Shah S."/>
            <person name="Dougan E. K."/>
            <person name="Thang M."/>
            <person name="Chan C."/>
        </authorList>
    </citation>
    <scope>NUCLEOTIDE SEQUENCE [LARGE SCALE GENOMIC DNA]</scope>
</reference>
<feature type="compositionally biased region" description="Basic and acidic residues" evidence="1">
    <location>
        <begin position="279"/>
        <end position="291"/>
    </location>
</feature>
<accession>A0ABN9R8Y2</accession>
<evidence type="ECO:0000313" key="2">
    <source>
        <dbReference type="EMBL" id="CAK0815363.1"/>
    </source>
</evidence>
<proteinExistence type="predicted"/>
<feature type="region of interest" description="Disordered" evidence="1">
    <location>
        <begin position="149"/>
        <end position="254"/>
    </location>
</feature>
<dbReference type="EMBL" id="CAUYUJ010005892">
    <property type="protein sequence ID" value="CAK0815363.1"/>
    <property type="molecule type" value="Genomic_DNA"/>
</dbReference>
<evidence type="ECO:0000256" key="1">
    <source>
        <dbReference type="SAM" id="MobiDB-lite"/>
    </source>
</evidence>
<gene>
    <name evidence="2" type="ORF">PCOR1329_LOCUS18679</name>
</gene>
<sequence>MKVDADGPLEHFTLGLKICKRCFNFCDECLPGTPVPEICEMTRAEDSEDIKGALDAFDNEKKVEELNARSLTGHREDARGAELHVKHLALTAKEVQNEYNKPPKTLGMVAYDMGATGMDLIYFVKCCPELEGKCPVIKIYLVSGQEKADQMKLKTSQRKGPNKGPDAPGGIYNEDGDMDGGSDAVDDDVEGISDAETLRLGGAPSGAASCASGPTGTAPSTVTKRARDSESHLSSSGKELKPEEEEPNPHQVGSYQHWLHELKFEKALDGDSLGRQMRQSKDKLPKLPDDQKTIPSRRLELAENAVKLSNQKLHTMKDEEFTHAYNLWERVLSKDSPDLDKDVSSLIDPAVLWHKPSQKQELVNKFDPLKPTLLGIGAGDNKAAQVFMEPLFGKSFLKIIEMGEDGDTIIKELSETACRLWPLTEDAEIGDVSAAAHVEAMKVLGALASAMDTGVDAGADFDAVSEAKEFEAEAYKTDG</sequence>
<evidence type="ECO:0000313" key="3">
    <source>
        <dbReference type="Proteomes" id="UP001189429"/>
    </source>
</evidence>